<dbReference type="RefSeq" id="WP_207940562.1">
    <property type="nucleotide sequence ID" value="NZ_CP147251.1"/>
</dbReference>
<dbReference type="EMBL" id="CP147251">
    <property type="protein sequence ID" value="WYJ77292.1"/>
    <property type="molecule type" value="Genomic_DNA"/>
</dbReference>
<reference evidence="1 2" key="2">
    <citation type="submission" date="2024-03" db="EMBL/GenBank/DDBJ databases">
        <title>The Genome Sequence of Enterococcus sp. DIV2402.</title>
        <authorList>
            <consortium name="The Broad Institute Genomics Platform"/>
            <consortium name="The Broad Institute Microbial Omics Core"/>
            <consortium name="The Broad Institute Genomic Center for Infectious Diseases"/>
            <person name="Earl A."/>
            <person name="Manson A."/>
            <person name="Gilmore M."/>
            <person name="Schwartman J."/>
            <person name="Shea T."/>
            <person name="Abouelleil A."/>
            <person name="Cao P."/>
            <person name="Chapman S."/>
            <person name="Cusick C."/>
            <person name="Young S."/>
            <person name="Neafsey D."/>
            <person name="Nusbaum C."/>
            <person name="Birren B."/>
        </authorList>
    </citation>
    <scope>NUCLEOTIDE SEQUENCE [LARGE SCALE GENOMIC DNA]</scope>
    <source>
        <strain evidence="1 2">DIV2402</strain>
    </source>
</reference>
<evidence type="ECO:0000313" key="2">
    <source>
        <dbReference type="Proteomes" id="UP000664701"/>
    </source>
</evidence>
<evidence type="ECO:0008006" key="3">
    <source>
        <dbReference type="Google" id="ProtNLM"/>
    </source>
</evidence>
<organism evidence="1 2">
    <name type="scientific">Candidatus Enterococcus lowellii</name>
    <dbReference type="NCBI Taxonomy" id="2230877"/>
    <lineage>
        <taxon>Bacteria</taxon>
        <taxon>Bacillati</taxon>
        <taxon>Bacillota</taxon>
        <taxon>Bacilli</taxon>
        <taxon>Lactobacillales</taxon>
        <taxon>Enterococcaceae</taxon>
        <taxon>Enterococcus</taxon>
    </lineage>
</organism>
<reference evidence="1 2" key="1">
    <citation type="submission" date="2021-03" db="EMBL/GenBank/DDBJ databases">
        <authorList>
            <person name="Gilmore M.S."/>
            <person name="Schwartzman J."/>
            <person name="Van Tyne D."/>
            <person name="Martin M."/>
            <person name="Earl A.M."/>
            <person name="Manson A.L."/>
            <person name="Straub T."/>
            <person name="Salamzade R."/>
            <person name="Saavedra J."/>
            <person name="Lebreton F."/>
            <person name="Prichula J."/>
            <person name="Schaufler K."/>
            <person name="Gaca A."/>
            <person name="Sgardioli B."/>
            <person name="Wagenaar J."/>
            <person name="Strong T."/>
        </authorList>
    </citation>
    <scope>NUCLEOTIDE SEQUENCE [LARGE SCALE GENOMIC DNA]</scope>
    <source>
        <strain evidence="1 2">DIV2402</strain>
    </source>
</reference>
<dbReference type="InterPro" id="IPR027417">
    <property type="entry name" value="P-loop_NTPase"/>
</dbReference>
<dbReference type="SUPFAM" id="SSF52540">
    <property type="entry name" value="P-loop containing nucleoside triphosphate hydrolases"/>
    <property type="match status" value="1"/>
</dbReference>
<accession>A0ABZ2SP57</accession>
<dbReference type="Proteomes" id="UP000664701">
    <property type="component" value="Chromosome"/>
</dbReference>
<evidence type="ECO:0000313" key="1">
    <source>
        <dbReference type="EMBL" id="WYJ77292.1"/>
    </source>
</evidence>
<protein>
    <recommendedName>
        <fullName evidence="3">Adenylyl-sulfate kinase</fullName>
    </recommendedName>
</protein>
<gene>
    <name evidence="1" type="ORF">DOK78_001930</name>
</gene>
<dbReference type="Gene3D" id="3.40.50.300">
    <property type="entry name" value="P-loop containing nucleotide triphosphate hydrolases"/>
    <property type="match status" value="1"/>
</dbReference>
<proteinExistence type="predicted"/>
<keyword evidence="2" id="KW-1185">Reference proteome</keyword>
<name>A0ABZ2SP57_9ENTE</name>
<sequence length="176" mass="19796">MKKVLVFSSITGGGKTTLIQKLAVRIENCVVISFDDYSIDALPSAPPLDTPIEDAINQYELQQLMDDFLNIPDETEIVLIDFPFGNRHEVLAPYIDTTFYIQTPLDIALARQILRDFSAKTQKEILEWAATYLNFARPIFVNHEAYVSETADIILEGTASIEDNVQIVLESLEENA</sequence>